<dbReference type="OrthoDB" id="7700931at2759"/>
<dbReference type="InterPro" id="IPR036378">
    <property type="entry name" value="FAS1_dom_sf"/>
</dbReference>
<dbReference type="InterPro" id="IPR000782">
    <property type="entry name" value="FAS1_domain"/>
</dbReference>
<evidence type="ECO:0000313" key="3">
    <source>
        <dbReference type="EMBL" id="KEZ39227.1"/>
    </source>
</evidence>
<protein>
    <recommendedName>
        <fullName evidence="2">FAS1 domain-containing protein</fullName>
    </recommendedName>
</protein>
<dbReference type="Pfam" id="PF02469">
    <property type="entry name" value="Fasciclin"/>
    <property type="match status" value="2"/>
</dbReference>
<keyword evidence="4" id="KW-1185">Reference proteome</keyword>
<dbReference type="PANTHER" id="PTHR10900">
    <property type="entry name" value="PERIOSTIN-RELATED"/>
    <property type="match status" value="1"/>
</dbReference>
<dbReference type="GeneID" id="27728968"/>
<feature type="region of interest" description="Disordered" evidence="1">
    <location>
        <begin position="1"/>
        <end position="51"/>
    </location>
</feature>
<dbReference type="AlphaFoldDB" id="A0A084FVW5"/>
<proteinExistence type="predicted"/>
<name>A0A084FVW5_PSEDA</name>
<gene>
    <name evidence="3" type="ORF">SAPIO_CDS9896</name>
</gene>
<organism evidence="3 4">
    <name type="scientific">Pseudallescheria apiosperma</name>
    <name type="common">Scedosporium apiospermum</name>
    <dbReference type="NCBI Taxonomy" id="563466"/>
    <lineage>
        <taxon>Eukaryota</taxon>
        <taxon>Fungi</taxon>
        <taxon>Dikarya</taxon>
        <taxon>Ascomycota</taxon>
        <taxon>Pezizomycotina</taxon>
        <taxon>Sordariomycetes</taxon>
        <taxon>Hypocreomycetidae</taxon>
        <taxon>Microascales</taxon>
        <taxon>Microascaceae</taxon>
        <taxon>Scedosporium</taxon>
    </lineage>
</organism>
<evidence type="ECO:0000313" key="4">
    <source>
        <dbReference type="Proteomes" id="UP000028545"/>
    </source>
</evidence>
<dbReference type="Proteomes" id="UP000028545">
    <property type="component" value="Unassembled WGS sequence"/>
</dbReference>
<dbReference type="Gene3D" id="2.30.180.10">
    <property type="entry name" value="FAS1 domain"/>
    <property type="match status" value="2"/>
</dbReference>
<dbReference type="PANTHER" id="PTHR10900:SF125">
    <property type="entry name" value="FAS1 DOMAIN-CONTAINING PROTEIN YLR001C"/>
    <property type="match status" value="1"/>
</dbReference>
<dbReference type="VEuPathDB" id="FungiDB:SAPIO_CDS9896"/>
<dbReference type="EMBL" id="JOWA01000154">
    <property type="protein sequence ID" value="KEZ39227.1"/>
    <property type="molecule type" value="Genomic_DNA"/>
</dbReference>
<sequence>MNLVKNALGGNSGNDTNNSQNQQTQQGSSSSGGGFTNKLNEMAGGGREGEQNEDALDKAIDYAQEKFLGQGDQSNESALEQMKDNQIAGAIRSGYKNVTGICAHRITGVQQCPVSRKRQEEERHKFEGHICKFIGYGASRSTKSTGQIIFGWCPECTSTFTGGNILDGKVIRRYWAIKGLFFIERPIRSKIINGAYLFSTFYDGILDDELLGDQSRAESCSKLSRNAFLMRHIFILALKGQYPLRGQPDNEGPNKLNDVTASFSESPLLNNHVDGDPKPRLQAKVTAYELICLGENTREFCDLINQYPSVRKKLNDFDSSLTVFVPADTAFENLPQLRSEHLLPEFLRKMIRYHVVDDIYSLDRVMSSHTIPTLLNESSLGYRPQRVRVSVDLSGIDLNFGSRITQSGIEVANGVLHMIEDLLMPPPRQGKLIKTLPAKLTTFASAMEKTGLADDLRQEPQAGGTIFAPSNRAWEKLRPDTSRFLFSRDGEKYLRALLEYHIVINATLYSDAYYKSKTASPHDIPGFTVEADQMSLPPIKRRHASPQSLLPNRTIEVDVVTWMEFSEMSINRGKSCVMVQDGIASDGVVHVVGSVLIPPKYGGRKGHDEDAKRNFDRDGVTVKELKERLDEFIKNDDGSELG</sequence>
<reference evidence="3 4" key="1">
    <citation type="journal article" date="2014" name="Genome Announc.">
        <title>Draft genome sequence of the pathogenic fungus Scedosporium apiospermum.</title>
        <authorList>
            <person name="Vandeputte P."/>
            <person name="Ghamrawi S."/>
            <person name="Rechenmann M."/>
            <person name="Iltis A."/>
            <person name="Giraud S."/>
            <person name="Fleury M."/>
            <person name="Thornton C."/>
            <person name="Delhaes L."/>
            <person name="Meyer W."/>
            <person name="Papon N."/>
            <person name="Bouchara J.P."/>
        </authorList>
    </citation>
    <scope>NUCLEOTIDE SEQUENCE [LARGE SCALE GENOMIC DNA]</scope>
    <source>
        <strain evidence="3 4">IHEM 14462</strain>
    </source>
</reference>
<dbReference type="PROSITE" id="PS50213">
    <property type="entry name" value="FAS1"/>
    <property type="match status" value="2"/>
</dbReference>
<dbReference type="InterPro" id="IPR050904">
    <property type="entry name" value="Adhesion/Biosynth-related"/>
</dbReference>
<dbReference type="SMART" id="SM00554">
    <property type="entry name" value="FAS1"/>
    <property type="match status" value="2"/>
</dbReference>
<evidence type="ECO:0000256" key="1">
    <source>
        <dbReference type="SAM" id="MobiDB-lite"/>
    </source>
</evidence>
<accession>A0A084FVW5</accession>
<feature type="compositionally biased region" description="Low complexity" evidence="1">
    <location>
        <begin position="13"/>
        <end position="29"/>
    </location>
</feature>
<dbReference type="KEGG" id="sapo:SAPIO_CDS9896"/>
<comment type="caution">
    <text evidence="3">The sequence shown here is derived from an EMBL/GenBank/DDBJ whole genome shotgun (WGS) entry which is preliminary data.</text>
</comment>
<evidence type="ECO:0000259" key="2">
    <source>
        <dbReference type="PROSITE" id="PS50213"/>
    </source>
</evidence>
<dbReference type="HOGENOM" id="CLU_426514_0_0_1"/>
<dbReference type="RefSeq" id="XP_016639026.1">
    <property type="nucleotide sequence ID" value="XM_016791182.1"/>
</dbReference>
<feature type="domain" description="FAS1" evidence="2">
    <location>
        <begin position="427"/>
        <end position="596"/>
    </location>
</feature>
<dbReference type="SUPFAM" id="SSF82153">
    <property type="entry name" value="FAS1 domain"/>
    <property type="match status" value="2"/>
</dbReference>
<feature type="domain" description="FAS1" evidence="2">
    <location>
        <begin position="284"/>
        <end position="423"/>
    </location>
</feature>